<dbReference type="OrthoDB" id="265974at2"/>
<name>A0A0L8V8T9_9BACT</name>
<feature type="chain" id="PRO_5005591363" description="DUF4886 domain-containing protein" evidence="1">
    <location>
        <begin position="29"/>
        <end position="279"/>
    </location>
</feature>
<keyword evidence="4" id="KW-1185">Reference proteome</keyword>
<keyword evidence="1" id="KW-0732">Signal</keyword>
<dbReference type="Proteomes" id="UP000036958">
    <property type="component" value="Unassembled WGS sequence"/>
</dbReference>
<organism evidence="3 4">
    <name type="scientific">Sunxiuqinia dokdonensis</name>
    <dbReference type="NCBI Taxonomy" id="1409788"/>
    <lineage>
        <taxon>Bacteria</taxon>
        <taxon>Pseudomonadati</taxon>
        <taxon>Bacteroidota</taxon>
        <taxon>Bacteroidia</taxon>
        <taxon>Marinilabiliales</taxon>
        <taxon>Prolixibacteraceae</taxon>
        <taxon>Sunxiuqinia</taxon>
    </lineage>
</organism>
<feature type="signal peptide" evidence="1">
    <location>
        <begin position="1"/>
        <end position="28"/>
    </location>
</feature>
<gene>
    <name evidence="3" type="ORF">NC99_25920</name>
</gene>
<dbReference type="STRING" id="1409788.NC99_25920"/>
<accession>A0A0L8V8T9</accession>
<dbReference type="AlphaFoldDB" id="A0A0L8V8T9"/>
<evidence type="ECO:0000256" key="1">
    <source>
        <dbReference type="SAM" id="SignalP"/>
    </source>
</evidence>
<evidence type="ECO:0000259" key="2">
    <source>
        <dbReference type="Pfam" id="PF16227"/>
    </source>
</evidence>
<dbReference type="GO" id="GO:0016788">
    <property type="term" value="F:hydrolase activity, acting on ester bonds"/>
    <property type="evidence" value="ECO:0007669"/>
    <property type="project" value="UniProtKB-ARBA"/>
</dbReference>
<dbReference type="InterPro" id="IPR032616">
    <property type="entry name" value="DUF4886"/>
</dbReference>
<protein>
    <recommendedName>
        <fullName evidence="2">DUF4886 domain-containing protein</fullName>
    </recommendedName>
</protein>
<sequence>MMNLSIRWLIRSLFVSAACLFNLTTAYAGETANNKSEDRTVKILTVGNSFADNACTYLQQITESVPGLSIEITKANLGGCSLERHASLIERCAEDDGSKPYSNTYCLEDLLKMDTYDFVTIQQVSSLSFKPESFEPYADVLIQFIRKHAPPAEIMIHQTWAYGADSPRLMEWNMLREEMHNGLVTSYQVLAERYGLDILPSGQAFYRVTLESKSIDLWTQDRYHANMNGCYLAGCVWFGKMFGVSPQKIEFVPEGMKPETARFLRRIATKELRVTKKQN</sequence>
<feature type="domain" description="DUF4886" evidence="2">
    <location>
        <begin position="42"/>
        <end position="267"/>
    </location>
</feature>
<dbReference type="InterPro" id="IPR036514">
    <property type="entry name" value="SGNH_hydro_sf"/>
</dbReference>
<dbReference type="Gene3D" id="3.40.50.1110">
    <property type="entry name" value="SGNH hydrolase"/>
    <property type="match status" value="1"/>
</dbReference>
<evidence type="ECO:0000313" key="4">
    <source>
        <dbReference type="Proteomes" id="UP000036958"/>
    </source>
</evidence>
<dbReference type="RefSeq" id="WP_053183957.1">
    <property type="nucleotide sequence ID" value="NZ_LGIA01000159.1"/>
</dbReference>
<comment type="caution">
    <text evidence="3">The sequence shown here is derived from an EMBL/GenBank/DDBJ whole genome shotgun (WGS) entry which is preliminary data.</text>
</comment>
<dbReference type="SUPFAM" id="SSF52266">
    <property type="entry name" value="SGNH hydrolase"/>
    <property type="match status" value="1"/>
</dbReference>
<dbReference type="EMBL" id="LGIA01000159">
    <property type="protein sequence ID" value="KOH44607.1"/>
    <property type="molecule type" value="Genomic_DNA"/>
</dbReference>
<dbReference type="Pfam" id="PF16227">
    <property type="entry name" value="DUF4886"/>
    <property type="match status" value="1"/>
</dbReference>
<reference evidence="4" key="1">
    <citation type="submission" date="2015-07" db="EMBL/GenBank/DDBJ databases">
        <title>Genome sequencing of Sunxiuqinia dokdonensis strain SK.</title>
        <authorList>
            <person name="Ahn S."/>
            <person name="Kim B.-C."/>
        </authorList>
    </citation>
    <scope>NUCLEOTIDE SEQUENCE [LARGE SCALE GENOMIC DNA]</scope>
    <source>
        <strain evidence="4">SK</strain>
    </source>
</reference>
<proteinExistence type="predicted"/>
<evidence type="ECO:0000313" key="3">
    <source>
        <dbReference type="EMBL" id="KOH44607.1"/>
    </source>
</evidence>